<dbReference type="Proteomes" id="UP000194127">
    <property type="component" value="Unassembled WGS sequence"/>
</dbReference>
<protein>
    <recommendedName>
        <fullName evidence="4">HCNGP-domain-containing protein</fullName>
    </recommendedName>
</protein>
<evidence type="ECO:0000313" key="3">
    <source>
        <dbReference type="Proteomes" id="UP000194127"/>
    </source>
</evidence>
<dbReference type="PANTHER" id="PTHR13464">
    <property type="entry name" value="TRANSCRIPTIONAL REGULATOR PROTEIN HCNGP"/>
    <property type="match status" value="1"/>
</dbReference>
<dbReference type="GO" id="GO:0006355">
    <property type="term" value="P:regulation of DNA-templated transcription"/>
    <property type="evidence" value="ECO:0007669"/>
    <property type="project" value="InterPro"/>
</dbReference>
<dbReference type="Pfam" id="PF07818">
    <property type="entry name" value="HCNGP"/>
    <property type="match status" value="1"/>
</dbReference>
<feature type="region of interest" description="Disordered" evidence="1">
    <location>
        <begin position="169"/>
        <end position="231"/>
    </location>
</feature>
<evidence type="ECO:0000313" key="2">
    <source>
        <dbReference type="EMBL" id="OSX64897.1"/>
    </source>
</evidence>
<accession>A0A1X6N8C7</accession>
<feature type="compositionally biased region" description="Polar residues" evidence="1">
    <location>
        <begin position="169"/>
        <end position="195"/>
    </location>
</feature>
<dbReference type="RefSeq" id="XP_024341691.1">
    <property type="nucleotide sequence ID" value="XM_024488592.1"/>
</dbReference>
<dbReference type="EMBL" id="KZ110593">
    <property type="protein sequence ID" value="OSX64897.1"/>
    <property type="molecule type" value="Genomic_DNA"/>
</dbReference>
<dbReference type="GeneID" id="36333541"/>
<reference evidence="2 3" key="1">
    <citation type="submission" date="2017-04" db="EMBL/GenBank/DDBJ databases">
        <title>Genome Sequence of the Model Brown-Rot Fungus Postia placenta SB12.</title>
        <authorList>
            <consortium name="DOE Joint Genome Institute"/>
            <person name="Gaskell J."/>
            <person name="Kersten P."/>
            <person name="Larrondo L.F."/>
            <person name="Canessa P."/>
            <person name="Martinez D."/>
            <person name="Hibbett D."/>
            <person name="Schmoll M."/>
            <person name="Kubicek C.P."/>
            <person name="Martinez A.T."/>
            <person name="Yadav J."/>
            <person name="Master E."/>
            <person name="Magnuson J.K."/>
            <person name="James T."/>
            <person name="Yaver D."/>
            <person name="Berka R."/>
            <person name="Labutti K."/>
            <person name="Lipzen A."/>
            <person name="Aerts A."/>
            <person name="Barry K."/>
            <person name="Henrissat B."/>
            <person name="Blanchette R."/>
            <person name="Grigoriev I."/>
            <person name="Cullen D."/>
        </authorList>
    </citation>
    <scope>NUCLEOTIDE SEQUENCE [LARGE SCALE GENOMIC DNA]</scope>
    <source>
        <strain evidence="2 3">MAD-698-R-SB12</strain>
    </source>
</reference>
<feature type="compositionally biased region" description="Gly residues" evidence="1">
    <location>
        <begin position="205"/>
        <end position="222"/>
    </location>
</feature>
<evidence type="ECO:0000256" key="1">
    <source>
        <dbReference type="SAM" id="MobiDB-lite"/>
    </source>
</evidence>
<feature type="region of interest" description="Disordered" evidence="1">
    <location>
        <begin position="1"/>
        <end position="48"/>
    </location>
</feature>
<feature type="compositionally biased region" description="Basic residues" evidence="1">
    <location>
        <begin position="1"/>
        <end position="13"/>
    </location>
</feature>
<gene>
    <name evidence="2" type="ORF">POSPLADRAFT_1178460</name>
</gene>
<dbReference type="STRING" id="670580.A0A1X6N8C7"/>
<dbReference type="GO" id="GO:0005634">
    <property type="term" value="C:nucleus"/>
    <property type="evidence" value="ECO:0007669"/>
    <property type="project" value="TreeGrafter"/>
</dbReference>
<keyword evidence="3" id="KW-1185">Reference proteome</keyword>
<dbReference type="OrthoDB" id="1714508at2759"/>
<proteinExistence type="predicted"/>
<dbReference type="PANTHER" id="PTHR13464:SF0">
    <property type="entry name" value="SAP30-BINDING PROTEIN"/>
    <property type="match status" value="1"/>
</dbReference>
<name>A0A1X6N8C7_9APHY</name>
<dbReference type="AlphaFoldDB" id="A0A1X6N8C7"/>
<evidence type="ECO:0008006" key="4">
    <source>
        <dbReference type="Google" id="ProtNLM"/>
    </source>
</evidence>
<organism evidence="2 3">
    <name type="scientific">Postia placenta MAD-698-R-SB12</name>
    <dbReference type="NCBI Taxonomy" id="670580"/>
    <lineage>
        <taxon>Eukaryota</taxon>
        <taxon>Fungi</taxon>
        <taxon>Dikarya</taxon>
        <taxon>Basidiomycota</taxon>
        <taxon>Agaricomycotina</taxon>
        <taxon>Agaricomycetes</taxon>
        <taxon>Polyporales</taxon>
        <taxon>Adustoporiaceae</taxon>
        <taxon>Rhodonia</taxon>
    </lineage>
</organism>
<dbReference type="InterPro" id="IPR012479">
    <property type="entry name" value="SAP30BP"/>
</dbReference>
<sequence>MIRRPAHTKPRPRARIDDDVKKVETAAEEQPDATGLPKSTSQITLSDDVEPEDELMRIRALLHPPPIPGVDDWGIPPEASEPCDPALEAKLSGFLAMKRDPGDPKHFNDSLMSNRSFRNPHLYTKLVEFVDVDERATNFPQDVWDPNDFPDDWFADRIAEYQKLRLEQQSAAQNSGAKRTQIDFTTPASSSSQRKPINDASRGQRNGGGAPGRSGVLGGGYARGRERTRWG</sequence>
<feature type="compositionally biased region" description="Basic and acidic residues" evidence="1">
    <location>
        <begin position="14"/>
        <end position="25"/>
    </location>
</feature>